<comment type="caution">
    <text evidence="2">The sequence shown here is derived from an EMBL/GenBank/DDBJ whole genome shotgun (WGS) entry which is preliminary data.</text>
</comment>
<feature type="domain" description="Reverse transcriptase zinc-binding" evidence="1">
    <location>
        <begin position="334"/>
        <end position="382"/>
    </location>
</feature>
<evidence type="ECO:0000313" key="2">
    <source>
        <dbReference type="EMBL" id="KAL0355318.1"/>
    </source>
</evidence>
<dbReference type="PANTHER" id="PTHR33116:SF86">
    <property type="entry name" value="REVERSE TRANSCRIPTASE DOMAIN-CONTAINING PROTEIN"/>
    <property type="match status" value="1"/>
</dbReference>
<accession>A0AAW2PHX0</accession>
<gene>
    <name evidence="2" type="ORF">Sradi_3978700</name>
</gene>
<dbReference type="InterPro" id="IPR026960">
    <property type="entry name" value="RVT-Znf"/>
</dbReference>
<dbReference type="PANTHER" id="PTHR33116">
    <property type="entry name" value="REVERSE TRANSCRIPTASE ZINC-BINDING DOMAIN-CONTAINING PROTEIN-RELATED-RELATED"/>
    <property type="match status" value="1"/>
</dbReference>
<name>A0AAW2PHX0_SESRA</name>
<dbReference type="AlphaFoldDB" id="A0AAW2PHX0"/>
<dbReference type="Pfam" id="PF13966">
    <property type="entry name" value="zf-RVT"/>
    <property type="match status" value="1"/>
</dbReference>
<reference evidence="2" key="2">
    <citation type="journal article" date="2024" name="Plant">
        <title>Genomic evolution and insights into agronomic trait innovations of Sesamum species.</title>
        <authorList>
            <person name="Miao H."/>
            <person name="Wang L."/>
            <person name="Qu L."/>
            <person name="Liu H."/>
            <person name="Sun Y."/>
            <person name="Le M."/>
            <person name="Wang Q."/>
            <person name="Wei S."/>
            <person name="Zheng Y."/>
            <person name="Lin W."/>
            <person name="Duan Y."/>
            <person name="Cao H."/>
            <person name="Xiong S."/>
            <person name="Wang X."/>
            <person name="Wei L."/>
            <person name="Li C."/>
            <person name="Ma Q."/>
            <person name="Ju M."/>
            <person name="Zhao R."/>
            <person name="Li G."/>
            <person name="Mu C."/>
            <person name="Tian Q."/>
            <person name="Mei H."/>
            <person name="Zhang T."/>
            <person name="Gao T."/>
            <person name="Zhang H."/>
        </authorList>
    </citation>
    <scope>NUCLEOTIDE SEQUENCE</scope>
    <source>
        <strain evidence="2">G02</strain>
    </source>
</reference>
<proteinExistence type="predicted"/>
<reference evidence="2" key="1">
    <citation type="submission" date="2020-06" db="EMBL/GenBank/DDBJ databases">
        <authorList>
            <person name="Li T."/>
            <person name="Hu X."/>
            <person name="Zhang T."/>
            <person name="Song X."/>
            <person name="Zhang H."/>
            <person name="Dai N."/>
            <person name="Sheng W."/>
            <person name="Hou X."/>
            <person name="Wei L."/>
        </authorList>
    </citation>
    <scope>NUCLEOTIDE SEQUENCE</scope>
    <source>
        <strain evidence="2">G02</strain>
        <tissue evidence="2">Leaf</tissue>
    </source>
</reference>
<sequence>MLTTYPLIHCFRVPICIYPGRLITDNVLVAYELNHYLAHKTWGSVRHADPKLDLSKAYDCVEWNFLATRDAMFRVEWILRAFEEASGLIVNLEKSLVAFSRNTSYEIQANLANILGVRVVAKQEKYLGLPAFVRCSEREVFQAIRGKVWKRLQSWKCINLSQAGKLVLLKSIVQAMPTFVMGCFLIPTTLCRELESMMADFVWHNIESRRVHWISWDNYMRGRKRVVLGFRGCSFTWCNILASRELIKAGLQWHIGSGRSARIWKDRWIPRLCFTLPEDATVDKIIDDVGGRNEALISEFFRTEDVGFILEIVRSAGGLFVGTLKNMGVSQLVVRLFAWRDCHDALPTSSKLASCGLPIEGECLRCGDEGEDLMHVLLVTSLTSYGLCLGSFGPQFPVISRSRRTGFASLRGELLERIWGLENSIYLNGRLALALEDSIKQLQIAPFNPVGIG</sequence>
<dbReference type="EMBL" id="JACGWJ010000017">
    <property type="protein sequence ID" value="KAL0355318.1"/>
    <property type="molecule type" value="Genomic_DNA"/>
</dbReference>
<organism evidence="2">
    <name type="scientific">Sesamum radiatum</name>
    <name type="common">Black benniseed</name>
    <dbReference type="NCBI Taxonomy" id="300843"/>
    <lineage>
        <taxon>Eukaryota</taxon>
        <taxon>Viridiplantae</taxon>
        <taxon>Streptophyta</taxon>
        <taxon>Embryophyta</taxon>
        <taxon>Tracheophyta</taxon>
        <taxon>Spermatophyta</taxon>
        <taxon>Magnoliopsida</taxon>
        <taxon>eudicotyledons</taxon>
        <taxon>Gunneridae</taxon>
        <taxon>Pentapetalae</taxon>
        <taxon>asterids</taxon>
        <taxon>lamiids</taxon>
        <taxon>Lamiales</taxon>
        <taxon>Pedaliaceae</taxon>
        <taxon>Sesamum</taxon>
    </lineage>
</organism>
<evidence type="ECO:0000259" key="1">
    <source>
        <dbReference type="Pfam" id="PF13966"/>
    </source>
</evidence>
<protein>
    <recommendedName>
        <fullName evidence="1">Reverse transcriptase zinc-binding domain-containing protein</fullName>
    </recommendedName>
</protein>